<protein>
    <submittedName>
        <fullName evidence="1">Uncharacterized protein</fullName>
    </submittedName>
</protein>
<reference evidence="2" key="1">
    <citation type="journal article" date="2019" name="Int. J. Syst. Evol. Microbiol.">
        <title>The Global Catalogue of Microorganisms (GCM) 10K type strain sequencing project: providing services to taxonomists for standard genome sequencing and annotation.</title>
        <authorList>
            <consortium name="The Broad Institute Genomics Platform"/>
            <consortium name="The Broad Institute Genome Sequencing Center for Infectious Disease"/>
            <person name="Wu L."/>
            <person name="Ma J."/>
        </authorList>
    </citation>
    <scope>NUCLEOTIDE SEQUENCE [LARGE SCALE GENOMIC DNA]</scope>
    <source>
        <strain evidence="2">CGMCC 4.7367</strain>
    </source>
</reference>
<dbReference type="Proteomes" id="UP000605568">
    <property type="component" value="Unassembled WGS sequence"/>
</dbReference>
<accession>A0ABQ3M9S8</accession>
<keyword evidence="2" id="KW-1185">Reference proteome</keyword>
<sequence>MITNCDRPPADLCAEQLRVLTVRAEAVVKELRSRSDLANPAEGVSLGEAVVALRQQDLTNGSNQISLKESAQKLDTWLKGAVPGYPPPVAPTGR</sequence>
<evidence type="ECO:0000313" key="2">
    <source>
        <dbReference type="Proteomes" id="UP000605568"/>
    </source>
</evidence>
<organism evidence="1 2">
    <name type="scientific">Lentzea cavernae</name>
    <dbReference type="NCBI Taxonomy" id="2020703"/>
    <lineage>
        <taxon>Bacteria</taxon>
        <taxon>Bacillati</taxon>
        <taxon>Actinomycetota</taxon>
        <taxon>Actinomycetes</taxon>
        <taxon>Pseudonocardiales</taxon>
        <taxon>Pseudonocardiaceae</taxon>
        <taxon>Lentzea</taxon>
    </lineage>
</organism>
<evidence type="ECO:0000313" key="1">
    <source>
        <dbReference type="EMBL" id="GHH32510.1"/>
    </source>
</evidence>
<comment type="caution">
    <text evidence="1">The sequence shown here is derived from an EMBL/GenBank/DDBJ whole genome shotgun (WGS) entry which is preliminary data.</text>
</comment>
<gene>
    <name evidence="1" type="ORF">GCM10017774_13530</name>
</gene>
<proteinExistence type="predicted"/>
<name>A0ABQ3M9S8_9PSEU</name>
<dbReference type="EMBL" id="BNAR01000002">
    <property type="protein sequence ID" value="GHH32510.1"/>
    <property type="molecule type" value="Genomic_DNA"/>
</dbReference>